<protein>
    <submittedName>
        <fullName evidence="1">Uncharacterized protein</fullName>
    </submittedName>
</protein>
<dbReference type="EMBL" id="LR796612">
    <property type="protein sequence ID" value="CAB4154304.1"/>
    <property type="molecule type" value="Genomic_DNA"/>
</dbReference>
<sequence length="166" mass="19213">MTRIITREVPDHPAIAKFNSKFSLPQRPDEQIPTIPFDLDDMSDPALMESYARFMAWVSYAKAELVKSEIDEDKEFSTCRVLEARVLIEQWGADAKGDRVTIAKARRDVDTRVVDQQEKYQIARAYRKLIETMFESCERGAQLLSRELSRRIGLHSKEQRTSRFGA</sequence>
<accession>A0A6J5NFP3</accession>
<organism evidence="1">
    <name type="scientific">uncultured Caudovirales phage</name>
    <dbReference type="NCBI Taxonomy" id="2100421"/>
    <lineage>
        <taxon>Viruses</taxon>
        <taxon>Duplodnaviria</taxon>
        <taxon>Heunggongvirae</taxon>
        <taxon>Uroviricota</taxon>
        <taxon>Caudoviricetes</taxon>
        <taxon>Peduoviridae</taxon>
        <taxon>Maltschvirus</taxon>
        <taxon>Maltschvirus maltsch</taxon>
    </lineage>
</organism>
<proteinExistence type="predicted"/>
<name>A0A6J5NFP3_9CAUD</name>
<evidence type="ECO:0000313" key="1">
    <source>
        <dbReference type="EMBL" id="CAB4154304.1"/>
    </source>
</evidence>
<reference evidence="1" key="1">
    <citation type="submission" date="2020-04" db="EMBL/GenBank/DDBJ databases">
        <authorList>
            <person name="Chiriac C."/>
            <person name="Salcher M."/>
            <person name="Ghai R."/>
            <person name="Kavagutti S V."/>
        </authorList>
    </citation>
    <scope>NUCLEOTIDE SEQUENCE</scope>
</reference>
<gene>
    <name evidence="1" type="ORF">UFOVP629_42</name>
</gene>